<dbReference type="InterPro" id="IPR000594">
    <property type="entry name" value="ThiF_NAD_FAD-bd"/>
</dbReference>
<evidence type="ECO:0000256" key="10">
    <source>
        <dbReference type="RuleBase" id="RU366022"/>
    </source>
</evidence>
<evidence type="ECO:0000259" key="12">
    <source>
        <dbReference type="Pfam" id="PF16420"/>
    </source>
</evidence>
<dbReference type="VEuPathDB" id="VectorBase:SCAU000629"/>
<dbReference type="GO" id="GO:0032446">
    <property type="term" value="P:protein modification by small protein conjugation"/>
    <property type="evidence" value="ECO:0007669"/>
    <property type="project" value="TreeGrafter"/>
</dbReference>
<dbReference type="CDD" id="cd01486">
    <property type="entry name" value="Apg7"/>
    <property type="match status" value="1"/>
</dbReference>
<keyword evidence="7 10" id="KW-0653">Protein transport</keyword>
<reference evidence="13" key="1">
    <citation type="submission" date="2020-05" db="UniProtKB">
        <authorList>
            <consortium name="EnsemblMetazoa"/>
        </authorList>
    </citation>
    <scope>IDENTIFICATION</scope>
    <source>
        <strain evidence="13">USDA</strain>
    </source>
</reference>
<protein>
    <recommendedName>
        <fullName evidence="3 10">Ubiquitin-like modifier-activating enzyme ATG7</fullName>
    </recommendedName>
    <alternativeName>
        <fullName evidence="10">Autophagy-related protein 7</fullName>
    </alternativeName>
</protein>
<evidence type="ECO:0000256" key="7">
    <source>
        <dbReference type="ARBA" id="ARBA00022927"/>
    </source>
</evidence>
<dbReference type="FunFam" id="3.40.50.720:FF:000395">
    <property type="entry name" value="ubiquitin-like modifier-activating enzyme ATG7"/>
    <property type="match status" value="1"/>
</dbReference>
<dbReference type="Pfam" id="PF16420">
    <property type="entry name" value="ATG7_N"/>
    <property type="match status" value="1"/>
</dbReference>
<dbReference type="InterPro" id="IPR032197">
    <property type="entry name" value="Atg7_N"/>
</dbReference>
<dbReference type="GO" id="GO:0000422">
    <property type="term" value="P:autophagy of mitochondrion"/>
    <property type="evidence" value="ECO:0007669"/>
    <property type="project" value="TreeGrafter"/>
</dbReference>
<dbReference type="NCBIfam" id="TIGR01381">
    <property type="entry name" value="E1_like_apg7"/>
    <property type="match status" value="1"/>
</dbReference>
<keyword evidence="14" id="KW-1185">Reference proteome</keyword>
<evidence type="ECO:0000256" key="5">
    <source>
        <dbReference type="ARBA" id="ARBA00022490"/>
    </source>
</evidence>
<dbReference type="AlphaFoldDB" id="A0A1I8NNH4"/>
<dbReference type="GO" id="GO:0019778">
    <property type="term" value="F:Atg12 activating enzyme activity"/>
    <property type="evidence" value="ECO:0007669"/>
    <property type="project" value="TreeGrafter"/>
</dbReference>
<evidence type="ECO:0000256" key="8">
    <source>
        <dbReference type="ARBA" id="ARBA00023006"/>
    </source>
</evidence>
<feature type="active site" description="Glycyl thioester intermediate" evidence="9">
    <location>
        <position position="553"/>
    </location>
</feature>
<evidence type="ECO:0000256" key="4">
    <source>
        <dbReference type="ARBA" id="ARBA00022448"/>
    </source>
</evidence>
<dbReference type="GO" id="GO:0006995">
    <property type="term" value="P:cellular response to nitrogen starvation"/>
    <property type="evidence" value="ECO:0007669"/>
    <property type="project" value="TreeGrafter"/>
</dbReference>
<dbReference type="SUPFAM" id="SSF69572">
    <property type="entry name" value="Activating enzymes of the ubiquitin-like proteins"/>
    <property type="match status" value="1"/>
</dbReference>
<name>A0A1I8NNH4_STOCA</name>
<sequence>MSTSTAGEEILQFAPLQSFVSPTFWHKLAEIKLDLDRLDDKPRLIAGYYTNRNAKSCLLEVDYTAFNGDFKAPKFCFQAHGIIFNKNTIEEFKTCDKNALLKEQGLKLLKDIQSDAVLDDPSLLARFFILSFADLKDHNYYYWFAFPCPLTSTLSVESPVVKLSNHSKFATIKQILNACSLQETQQNFFVLHAAEGQQKCISLKAFIEDFKETVDLDNVYFCFADNSEHEYPSWLMRIYVAFVLYKCNSLVGKTLQFLGLRFDNHMSPDLSLLWQVKQSQVCNFEDVDQLKFVGWELNKNQKPQPRLVSMRESMDPLLLTENSINLNLKLMKWRLLPELNLDTIANTKCLLFGAGTLGCAVSRMLLGWGFKHITFIDNGKVGLANPVRQYLYTFEDAVKGNVMKADAAAACMKKINPGTISTGHVMQIPMPGHTVGNSLRAQTENDLKKLKELVQEHDVMFLLTDSRESRWLPTLLGAAYGKIVINSALGFDSYVVQRHGATRPTEPQMDMAKQHIEIENLKCIPGQRLGCYFCNDVTAPGNSLKDRTLDQQCTVTRPGVSNLAASYAVELLVSILQHPLKEMAPAYYATSRSLAAAMDSPTKTPEGILGIIPHSIRGSLSNFENMLPATEKFVQCIACSEQILNEFRKQDNEFLFKVFESAKFLEDLTGISDYKDLKNEIIEFDDSDMDLSDD</sequence>
<dbReference type="STRING" id="35570.A0A1I8NNH4"/>
<evidence type="ECO:0000256" key="2">
    <source>
        <dbReference type="ARBA" id="ARBA00011738"/>
    </source>
</evidence>
<dbReference type="PANTHER" id="PTHR10953:SF3">
    <property type="entry name" value="UBIQUITIN-LIKE MODIFIER-ACTIVATING ENZYME ATG7"/>
    <property type="match status" value="1"/>
</dbReference>
<comment type="similarity">
    <text evidence="1 10">Belongs to the ATG7 family.</text>
</comment>
<evidence type="ECO:0000313" key="13">
    <source>
        <dbReference type="EnsemblMetazoa" id="SCAU000629-PA"/>
    </source>
</evidence>
<dbReference type="Pfam" id="PF00899">
    <property type="entry name" value="ThiF"/>
    <property type="match status" value="1"/>
</dbReference>
<dbReference type="EnsemblMetazoa" id="SCAU000629-RA">
    <property type="protein sequence ID" value="SCAU000629-PA"/>
    <property type="gene ID" value="SCAU000629"/>
</dbReference>
<dbReference type="KEGG" id="scac:106080402"/>
<dbReference type="GO" id="GO:0000045">
    <property type="term" value="P:autophagosome assembly"/>
    <property type="evidence" value="ECO:0007669"/>
    <property type="project" value="TreeGrafter"/>
</dbReference>
<keyword evidence="8 10" id="KW-0072">Autophagy</keyword>
<dbReference type="InterPro" id="IPR045886">
    <property type="entry name" value="ThiF/MoeB/HesA"/>
</dbReference>
<comment type="function">
    <text evidence="10">E1-like activating enzyme involved in the 2 ubiquitin-like systems required for autophagy.</text>
</comment>
<organism evidence="13 14">
    <name type="scientific">Stomoxys calcitrans</name>
    <name type="common">Stable fly</name>
    <name type="synonym">Conops calcitrans</name>
    <dbReference type="NCBI Taxonomy" id="35570"/>
    <lineage>
        <taxon>Eukaryota</taxon>
        <taxon>Metazoa</taxon>
        <taxon>Ecdysozoa</taxon>
        <taxon>Arthropoda</taxon>
        <taxon>Hexapoda</taxon>
        <taxon>Insecta</taxon>
        <taxon>Pterygota</taxon>
        <taxon>Neoptera</taxon>
        <taxon>Endopterygota</taxon>
        <taxon>Diptera</taxon>
        <taxon>Brachycera</taxon>
        <taxon>Muscomorpha</taxon>
        <taxon>Muscoidea</taxon>
        <taxon>Muscidae</taxon>
        <taxon>Stomoxys</taxon>
    </lineage>
</organism>
<dbReference type="InterPro" id="IPR042523">
    <property type="entry name" value="Atg7_N_2"/>
</dbReference>
<dbReference type="GO" id="GO:0034727">
    <property type="term" value="P:piecemeal microautophagy of the nucleus"/>
    <property type="evidence" value="ECO:0007669"/>
    <property type="project" value="TreeGrafter"/>
</dbReference>
<dbReference type="Gene3D" id="3.40.140.70">
    <property type="entry name" value="Ubiquitin-like modifier-activating enzyme ATG7 N-terminal domain"/>
    <property type="match status" value="1"/>
</dbReference>
<dbReference type="InterPro" id="IPR006285">
    <property type="entry name" value="Atg7"/>
</dbReference>
<comment type="subunit">
    <text evidence="2 10">Homodimer.</text>
</comment>
<dbReference type="Proteomes" id="UP000095300">
    <property type="component" value="Unassembled WGS sequence"/>
</dbReference>
<keyword evidence="4 10" id="KW-0813">Transport</keyword>
<evidence type="ECO:0000313" key="14">
    <source>
        <dbReference type="Proteomes" id="UP000095300"/>
    </source>
</evidence>
<keyword evidence="6 10" id="KW-0833">Ubl conjugation pathway</keyword>
<dbReference type="Gene3D" id="3.40.140.100">
    <property type="entry name" value="Ubiquitin-like modifier-activating enzyme ATG7 C-terminal domain"/>
    <property type="match status" value="1"/>
</dbReference>
<evidence type="ECO:0000256" key="1">
    <source>
        <dbReference type="ARBA" id="ARBA00010931"/>
    </source>
</evidence>
<gene>
    <name evidence="13" type="primary">106080402</name>
</gene>
<dbReference type="InterPro" id="IPR042522">
    <property type="entry name" value="Atg7_N_1"/>
</dbReference>
<evidence type="ECO:0000256" key="6">
    <source>
        <dbReference type="ARBA" id="ARBA00022786"/>
    </source>
</evidence>
<dbReference type="GO" id="GO:0019779">
    <property type="term" value="F:Atg8 activating enzyme activity"/>
    <property type="evidence" value="ECO:0007669"/>
    <property type="project" value="TreeGrafter"/>
</dbReference>
<evidence type="ECO:0000256" key="3">
    <source>
        <dbReference type="ARBA" id="ARBA00017647"/>
    </source>
</evidence>
<keyword evidence="5 10" id="KW-0963">Cytoplasm</keyword>
<dbReference type="PANTHER" id="PTHR10953">
    <property type="entry name" value="UBIQUITIN-ACTIVATING ENZYME E1"/>
    <property type="match status" value="1"/>
</dbReference>
<evidence type="ECO:0000259" key="11">
    <source>
        <dbReference type="Pfam" id="PF00899"/>
    </source>
</evidence>
<proteinExistence type="inferred from homology"/>
<evidence type="ECO:0000256" key="9">
    <source>
        <dbReference type="PIRSR" id="PIRSR606285-1"/>
    </source>
</evidence>
<dbReference type="InterPro" id="IPR035985">
    <property type="entry name" value="Ubiquitin-activating_enz"/>
</dbReference>
<comment type="subcellular location">
    <subcellularLocation>
        <location evidence="10">Cytoplasm</location>
    </subcellularLocation>
    <subcellularLocation>
        <location evidence="10">Preautophagosomal structure</location>
    </subcellularLocation>
</comment>
<dbReference type="FunFam" id="3.40.140.70:FF:000001">
    <property type="entry name" value="Ubiquitin-like modifier-activating enzyme atg7"/>
    <property type="match status" value="1"/>
</dbReference>
<dbReference type="OrthoDB" id="338614at2759"/>
<dbReference type="GO" id="GO:0000407">
    <property type="term" value="C:phagophore assembly site"/>
    <property type="evidence" value="ECO:0007669"/>
    <property type="project" value="UniProtKB-SubCell"/>
</dbReference>
<feature type="domain" description="Ubiquitin-like modifier-activating enzyme Atg7 N-terminal" evidence="12">
    <location>
        <begin position="11"/>
        <end position="314"/>
    </location>
</feature>
<feature type="domain" description="THIF-type NAD/FAD binding fold" evidence="11">
    <location>
        <begin position="330"/>
        <end position="590"/>
    </location>
</feature>
<dbReference type="Gene3D" id="3.40.50.720">
    <property type="entry name" value="NAD(P)-binding Rossmann-like Domain"/>
    <property type="match status" value="1"/>
</dbReference>
<accession>A0A1I8NNH4</accession>
<dbReference type="GO" id="GO:0015031">
    <property type="term" value="P:protein transport"/>
    <property type="evidence" value="ECO:0007669"/>
    <property type="project" value="UniProtKB-UniRule"/>
</dbReference>